<organism evidence="1 2">
    <name type="scientific">Antarcticirhabdus aurantiaca</name>
    <dbReference type="NCBI Taxonomy" id="2606717"/>
    <lineage>
        <taxon>Bacteria</taxon>
        <taxon>Pseudomonadati</taxon>
        <taxon>Pseudomonadota</taxon>
        <taxon>Alphaproteobacteria</taxon>
        <taxon>Hyphomicrobiales</taxon>
        <taxon>Aurantimonadaceae</taxon>
        <taxon>Antarcticirhabdus</taxon>
    </lineage>
</organism>
<keyword evidence="1" id="KW-0547">Nucleotide-binding</keyword>
<protein>
    <submittedName>
        <fullName evidence="1">ATP-binding cassette domain-containing protein</fullName>
    </submittedName>
</protein>
<evidence type="ECO:0000313" key="1">
    <source>
        <dbReference type="EMBL" id="WAJ30790.1"/>
    </source>
</evidence>
<dbReference type="Proteomes" id="UP001163223">
    <property type="component" value="Chromosome"/>
</dbReference>
<keyword evidence="1" id="KW-0067">ATP-binding</keyword>
<keyword evidence="2" id="KW-1185">Reference proteome</keyword>
<sequence length="241" mass="25414">MRHQVFRELPLVLDAVSLRAGSVAILDHVELAIEAGAPTLVIGPNGSGKTSLLHVAMGLTAPTEGRVLWGGRLAAPPVRRALVFQRPVMLRRSVLANVTFALARAGCPWGQRRPRAEALLERVGLADLAGRAAPALSGGEKQRLALARALAREPELLLLDEPTANLDPASARRVEAIVGEAAAAGVKIILATHDLGQARRLAGEVVFMTRGRVRERAAAPAFFAAPATPEARAFLAGDIVL</sequence>
<reference evidence="1" key="1">
    <citation type="submission" date="2022-11" db="EMBL/GenBank/DDBJ databases">
        <title>beta-Carotene-producing bacterium, Jeongeuplla avenae sp. nov., alleviates the salt stress of Arabidopsis seedlings.</title>
        <authorList>
            <person name="Jiang L."/>
            <person name="Lee J."/>
        </authorList>
    </citation>
    <scope>NUCLEOTIDE SEQUENCE</scope>
    <source>
        <strain evidence="1">DY_R2A_6</strain>
    </source>
</reference>
<name>A0ACD4NUQ6_9HYPH</name>
<accession>A0ACD4NUQ6</accession>
<dbReference type="EMBL" id="CP113520">
    <property type="protein sequence ID" value="WAJ30790.1"/>
    <property type="molecule type" value="Genomic_DNA"/>
</dbReference>
<proteinExistence type="predicted"/>
<gene>
    <name evidence="1" type="ORF">OXU80_11555</name>
</gene>
<evidence type="ECO:0000313" key="2">
    <source>
        <dbReference type="Proteomes" id="UP001163223"/>
    </source>
</evidence>